<dbReference type="InterPro" id="IPR036322">
    <property type="entry name" value="WD40_repeat_dom_sf"/>
</dbReference>
<dbReference type="InterPro" id="IPR015943">
    <property type="entry name" value="WD40/YVTN_repeat-like_dom_sf"/>
</dbReference>
<dbReference type="PROSITE" id="PS50082">
    <property type="entry name" value="WD_REPEATS_2"/>
    <property type="match status" value="1"/>
</dbReference>
<dbReference type="Proteomes" id="UP001221328">
    <property type="component" value="Unassembled WGS sequence"/>
</dbReference>
<evidence type="ECO:0000313" key="3">
    <source>
        <dbReference type="Proteomes" id="UP001221328"/>
    </source>
</evidence>
<dbReference type="Pfam" id="PF00400">
    <property type="entry name" value="WD40"/>
    <property type="match status" value="3"/>
</dbReference>
<feature type="repeat" description="WD" evidence="1">
    <location>
        <begin position="75"/>
        <end position="107"/>
    </location>
</feature>
<dbReference type="PANTHER" id="PTHR19879:SF9">
    <property type="entry name" value="TRANSCRIPTION INITIATION FACTOR TFIID SUBUNIT 5"/>
    <property type="match status" value="1"/>
</dbReference>
<evidence type="ECO:0000256" key="1">
    <source>
        <dbReference type="PROSITE-ProRule" id="PRU00221"/>
    </source>
</evidence>
<protein>
    <submittedName>
        <fullName evidence="2">WD40 repeat domain-containing protein</fullName>
    </submittedName>
</protein>
<keyword evidence="3" id="KW-1185">Reference proteome</keyword>
<reference evidence="2 3" key="1">
    <citation type="journal article" date="2015" name="Int. J. Syst. Evol. Microbiol.">
        <title>Streptomyces gilvifuscus sp. nov., an actinomycete that produces antibacterial compounds isolated from soil.</title>
        <authorList>
            <person name="Nguyen T.M."/>
            <person name="Kim J."/>
        </authorList>
    </citation>
    <scope>NUCLEOTIDE SEQUENCE [LARGE SCALE GENOMIC DNA]</scope>
    <source>
        <strain evidence="2 3">T113</strain>
    </source>
</reference>
<comment type="caution">
    <text evidence="2">The sequence shown here is derived from an EMBL/GenBank/DDBJ whole genome shotgun (WGS) entry which is preliminary data.</text>
</comment>
<sequence>MSGSRPAVLATGGDDPNVWLWDVARRTARTRIGGHANDEVNAIAFSRDGRTLATGGDDDIVRLSDTTTGAVRRACRAGTDGVDALAYTWDGHALATVGGDNKVELWNPDRGSFRTLAAPVDTVWSLAFSPDGHILATVGTTVQLWKVAASLRPAQAVERICRTVNRDLTSEERAAYLHDTSAGPVCLAK</sequence>
<dbReference type="PANTHER" id="PTHR19879">
    <property type="entry name" value="TRANSCRIPTION INITIATION FACTOR TFIID"/>
    <property type="match status" value="1"/>
</dbReference>
<evidence type="ECO:0000313" key="2">
    <source>
        <dbReference type="EMBL" id="MDC2959271.1"/>
    </source>
</evidence>
<name>A0ABT5G348_9ACTN</name>
<dbReference type="SUPFAM" id="SSF50978">
    <property type="entry name" value="WD40 repeat-like"/>
    <property type="match status" value="1"/>
</dbReference>
<organism evidence="2 3">
    <name type="scientific">Streptomyces gilvifuscus</name>
    <dbReference type="NCBI Taxonomy" id="1550617"/>
    <lineage>
        <taxon>Bacteria</taxon>
        <taxon>Bacillati</taxon>
        <taxon>Actinomycetota</taxon>
        <taxon>Actinomycetes</taxon>
        <taxon>Kitasatosporales</taxon>
        <taxon>Streptomycetaceae</taxon>
        <taxon>Streptomyces</taxon>
    </lineage>
</organism>
<proteinExistence type="predicted"/>
<accession>A0ABT5G348</accession>
<dbReference type="Gene3D" id="2.130.10.10">
    <property type="entry name" value="YVTN repeat-like/Quinoprotein amine dehydrogenase"/>
    <property type="match status" value="1"/>
</dbReference>
<dbReference type="SMART" id="SM00320">
    <property type="entry name" value="WD40"/>
    <property type="match status" value="3"/>
</dbReference>
<dbReference type="InterPro" id="IPR001680">
    <property type="entry name" value="WD40_rpt"/>
</dbReference>
<gene>
    <name evidence="2" type="ORF">PO587_33040</name>
</gene>
<dbReference type="EMBL" id="JAQOSK010000016">
    <property type="protein sequence ID" value="MDC2959271.1"/>
    <property type="molecule type" value="Genomic_DNA"/>
</dbReference>
<dbReference type="RefSeq" id="WP_272177726.1">
    <property type="nucleotide sequence ID" value="NZ_JAQOSK010000016.1"/>
</dbReference>
<keyword evidence="1" id="KW-0853">WD repeat</keyword>